<protein>
    <submittedName>
        <fullName evidence="1">Uncharacterized protein</fullName>
    </submittedName>
</protein>
<name>Q729Z8_NITV2</name>
<dbReference type="AlphaFoldDB" id="Q729Z8"/>
<dbReference type="PaxDb" id="882-DVU_2199"/>
<sequence length="74" mass="7889">MPYLLVACHLAVGKKVACNRSKGNIVIVKHMMIIRNVSIISGRARISVGRCLLSMASLAGHAVRLLACGTPYAL</sequence>
<accession>Q729Z8</accession>
<evidence type="ECO:0000313" key="2">
    <source>
        <dbReference type="Proteomes" id="UP000002194"/>
    </source>
</evidence>
<dbReference type="HOGENOM" id="CLU_2681786_0_0_7"/>
<reference evidence="1 2" key="1">
    <citation type="journal article" date="2004" name="Nat. Biotechnol.">
        <title>The genome sequence of the anaerobic, sulfate-reducing bacterium Desulfovibrio vulgaris Hildenborough.</title>
        <authorList>
            <person name="Heidelberg J.F."/>
            <person name="Seshadri R."/>
            <person name="Haveman S.A."/>
            <person name="Hemme C.L."/>
            <person name="Paulsen I.T."/>
            <person name="Kolonay J.F."/>
            <person name="Eisen J.A."/>
            <person name="Ward N."/>
            <person name="Methe B."/>
            <person name="Brinkac L.M."/>
            <person name="Daugherty S.C."/>
            <person name="Deboy R.T."/>
            <person name="Dodson R.J."/>
            <person name="Durkin A.S."/>
            <person name="Madupu R."/>
            <person name="Nelson W.C."/>
            <person name="Sullivan S.A."/>
            <person name="Fouts D."/>
            <person name="Haft D.H."/>
            <person name="Selengut J."/>
            <person name="Peterson J.D."/>
            <person name="Davidsen T.M."/>
            <person name="Zafar N."/>
            <person name="Zhou L."/>
            <person name="Radune D."/>
            <person name="Dimitrov G."/>
            <person name="Hance M."/>
            <person name="Tran K."/>
            <person name="Khouri H."/>
            <person name="Gill J."/>
            <person name="Utterback T.R."/>
            <person name="Feldblyum T.V."/>
            <person name="Wall J.D."/>
            <person name="Voordouw G."/>
            <person name="Fraser C.M."/>
        </authorList>
    </citation>
    <scope>NUCLEOTIDE SEQUENCE [LARGE SCALE GENOMIC DNA]</scope>
    <source>
        <strain evidence="2">ATCC 29579 / DSM 644 / NCIMB 8303 / VKM B-1760 / Hildenborough</strain>
    </source>
</reference>
<gene>
    <name evidence="1" type="ordered locus">DVU_2199</name>
</gene>
<keyword evidence="2" id="KW-1185">Reference proteome</keyword>
<dbReference type="STRING" id="882.DVU_2199"/>
<dbReference type="KEGG" id="dvu:DVU_2199"/>
<evidence type="ECO:0000313" key="1">
    <source>
        <dbReference type="EMBL" id="AAS96672.1"/>
    </source>
</evidence>
<dbReference type="Proteomes" id="UP000002194">
    <property type="component" value="Chromosome"/>
</dbReference>
<proteinExistence type="predicted"/>
<organism evidence="1 2">
    <name type="scientific">Nitratidesulfovibrio vulgaris (strain ATCC 29579 / DSM 644 / CCUG 34227 / NCIMB 8303 / VKM B-1760 / Hildenborough)</name>
    <name type="common">Desulfovibrio vulgaris</name>
    <dbReference type="NCBI Taxonomy" id="882"/>
    <lineage>
        <taxon>Bacteria</taxon>
        <taxon>Pseudomonadati</taxon>
        <taxon>Thermodesulfobacteriota</taxon>
        <taxon>Desulfovibrionia</taxon>
        <taxon>Desulfovibrionales</taxon>
        <taxon>Desulfovibrionaceae</taxon>
        <taxon>Nitratidesulfovibrio</taxon>
    </lineage>
</organism>
<dbReference type="EMBL" id="AE017285">
    <property type="protein sequence ID" value="AAS96672.1"/>
    <property type="molecule type" value="Genomic_DNA"/>
</dbReference>
<dbReference type="EnsemblBacteria" id="AAS96672">
    <property type="protein sequence ID" value="AAS96672"/>
    <property type="gene ID" value="DVU_2199"/>
</dbReference>